<dbReference type="Proteomes" id="UP000198975">
    <property type="component" value="Unassembled WGS sequence"/>
</dbReference>
<keyword evidence="2" id="KW-1185">Reference proteome</keyword>
<dbReference type="AlphaFoldDB" id="A0A1C4C1A1"/>
<name>A0A1C4C1A1_9ENTR</name>
<dbReference type="OrthoDB" id="2895461at2"/>
<evidence type="ECO:0000313" key="1">
    <source>
        <dbReference type="EMBL" id="SCC12917.1"/>
    </source>
</evidence>
<accession>A0A1C4C1A1</accession>
<protein>
    <submittedName>
        <fullName evidence="1">Uncharacterized protein</fullName>
    </submittedName>
</protein>
<dbReference type="RefSeq" id="WP_061492718.1">
    <property type="nucleotide sequence ID" value="NZ_CP115659.1"/>
</dbReference>
<sequence>MKAENEQIQLTGEEALAILSEVEYILISLRDIARHYYHGETICDAAENELAYCRETTGFIDRNRVTHRLAKVRAILSAKFNDELGDDDMGDLEREMEKIRCWEKPGD</sequence>
<gene>
    <name evidence="1" type="ORF">GA0061071_106171</name>
</gene>
<evidence type="ECO:0000313" key="2">
    <source>
        <dbReference type="Proteomes" id="UP000198975"/>
    </source>
</evidence>
<reference evidence="2" key="1">
    <citation type="submission" date="2016-08" db="EMBL/GenBank/DDBJ databases">
        <authorList>
            <person name="Varghese N."/>
            <person name="Submissions Spin"/>
        </authorList>
    </citation>
    <scope>NUCLEOTIDE SEQUENCE [LARGE SCALE GENOMIC DNA]</scope>
    <source>
        <strain evidence="2">REICA_082</strain>
    </source>
</reference>
<organism evidence="1 2">
    <name type="scientific">Kosakonia oryzendophytica</name>
    <dbReference type="NCBI Taxonomy" id="1005665"/>
    <lineage>
        <taxon>Bacteria</taxon>
        <taxon>Pseudomonadati</taxon>
        <taxon>Pseudomonadota</taxon>
        <taxon>Gammaproteobacteria</taxon>
        <taxon>Enterobacterales</taxon>
        <taxon>Enterobacteriaceae</taxon>
        <taxon>Kosakonia</taxon>
    </lineage>
</organism>
<proteinExistence type="predicted"/>
<dbReference type="EMBL" id="FMAY01000006">
    <property type="protein sequence ID" value="SCC12917.1"/>
    <property type="molecule type" value="Genomic_DNA"/>
</dbReference>